<keyword evidence="5" id="KW-1185">Reference proteome</keyword>
<evidence type="ECO:0000313" key="5">
    <source>
        <dbReference type="Proteomes" id="UP000245934"/>
    </source>
</evidence>
<evidence type="ECO:0000259" key="3">
    <source>
        <dbReference type="Pfam" id="PF03065"/>
    </source>
</evidence>
<organism evidence="4 5">
    <name type="scientific">Methanospirillum stamsii</name>
    <dbReference type="NCBI Taxonomy" id="1277351"/>
    <lineage>
        <taxon>Archaea</taxon>
        <taxon>Methanobacteriati</taxon>
        <taxon>Methanobacteriota</taxon>
        <taxon>Stenosarchaea group</taxon>
        <taxon>Methanomicrobia</taxon>
        <taxon>Methanomicrobiales</taxon>
        <taxon>Methanospirillaceae</taxon>
        <taxon>Methanospirillum</taxon>
    </lineage>
</organism>
<dbReference type="GO" id="GO:0005975">
    <property type="term" value="P:carbohydrate metabolic process"/>
    <property type="evidence" value="ECO:0007669"/>
    <property type="project" value="InterPro"/>
</dbReference>
<dbReference type="OrthoDB" id="64936at2157"/>
<gene>
    <name evidence="4" type="ORF">DLD82_06900</name>
</gene>
<evidence type="ECO:0000256" key="2">
    <source>
        <dbReference type="ARBA" id="ARBA00023277"/>
    </source>
</evidence>
<dbReference type="PANTHER" id="PTHR36306">
    <property type="entry name" value="ALPHA-AMYLASE-RELATED-RELATED"/>
    <property type="match status" value="1"/>
</dbReference>
<accession>A0A2V2N8R1</accession>
<evidence type="ECO:0000313" key="4">
    <source>
        <dbReference type="EMBL" id="PWR75070.1"/>
    </source>
</evidence>
<dbReference type="InterPro" id="IPR004300">
    <property type="entry name" value="Glyco_hydro_57_N"/>
</dbReference>
<dbReference type="InterPro" id="IPR011330">
    <property type="entry name" value="Glyco_hydro/deAcase_b/a-brl"/>
</dbReference>
<dbReference type="RefSeq" id="WP_109940500.1">
    <property type="nucleotide sequence ID" value="NZ_CP176366.1"/>
</dbReference>
<feature type="domain" description="Glycoside hydrolase family 57 N-terminal" evidence="3">
    <location>
        <begin position="7"/>
        <end position="280"/>
    </location>
</feature>
<evidence type="ECO:0000256" key="1">
    <source>
        <dbReference type="ARBA" id="ARBA00006821"/>
    </source>
</evidence>
<keyword evidence="4" id="KW-0456">Lyase</keyword>
<dbReference type="InterPro" id="IPR052046">
    <property type="entry name" value="GH57_Enzymes"/>
</dbReference>
<keyword evidence="2" id="KW-0119">Carbohydrate metabolism</keyword>
<dbReference type="EMBL" id="QGMZ01000014">
    <property type="protein sequence ID" value="PWR75070.1"/>
    <property type="molecule type" value="Genomic_DNA"/>
</dbReference>
<dbReference type="GeneID" id="97611177"/>
<reference evidence="4 5" key="1">
    <citation type="submission" date="2018-05" db="EMBL/GenBank/DDBJ databases">
        <title>Draft genome of Methanospirillum stamsii Pt1.</title>
        <authorList>
            <person name="Dueholm M.S."/>
            <person name="Nielsen P.H."/>
            <person name="Bakmann L.F."/>
            <person name="Otzen D.E."/>
        </authorList>
    </citation>
    <scope>NUCLEOTIDE SEQUENCE [LARGE SCALE GENOMIC DNA]</scope>
    <source>
        <strain evidence="4 5">Pt1</strain>
    </source>
</reference>
<dbReference type="GO" id="GO:0016829">
    <property type="term" value="F:lyase activity"/>
    <property type="evidence" value="ECO:0007669"/>
    <property type="project" value="UniProtKB-KW"/>
</dbReference>
<dbReference type="Proteomes" id="UP000245934">
    <property type="component" value="Unassembled WGS sequence"/>
</dbReference>
<proteinExistence type="inferred from homology"/>
<dbReference type="Gene3D" id="3.20.110.20">
    <property type="match status" value="1"/>
</dbReference>
<dbReference type="SUPFAM" id="SSF88713">
    <property type="entry name" value="Glycoside hydrolase/deacetylase"/>
    <property type="match status" value="1"/>
</dbReference>
<comment type="caution">
    <text evidence="4">The sequence shown here is derived from an EMBL/GenBank/DDBJ whole genome shotgun (WGS) entry which is preliminary data.</text>
</comment>
<dbReference type="Pfam" id="PF03065">
    <property type="entry name" value="Glyco_hydro_57"/>
    <property type="match status" value="1"/>
</dbReference>
<comment type="similarity">
    <text evidence="1">Belongs to the glycosyl hydrolase 57 family.</text>
</comment>
<dbReference type="PANTHER" id="PTHR36306:SF1">
    <property type="entry name" value="ALPHA-AMYLASE-RELATED"/>
    <property type="match status" value="1"/>
</dbReference>
<sequence length="484" mass="56537">MNQRFCLGFEIHQPYRLKKAFVPGSKNNQEDLMERYFDGANKEILLRVSNKCYGPATSIILEKLDEGFACAFSISGVLIEQMERWAPDILDLFVQAASHKNVEMIGQTYFHSMASLFWTMDEFCNQVNLHRELIKDVFHVEPVVFENTEFILDNRIAATVRELGYKACLTEGVDHILEWRSPNHLYQCAGLPVIMRNFKLSDDIAFRFTCRDWAEWPLTADRYASWISKTPGDFIPVFIDYETLGEHYWVESGILEFLRHLGPEMRNSDVKMIKPSEILSFPVQHEFSIPYPISWADAEKDGSAWIENRKQKNAFRAVQRAESFCENKHLWRCFQISDHFYYMSCKYGSCGEVHNYFSHQPEHEAFITYMDALADFEEREVNTMEKKKFLFPLRSLSVDDAFYFSSPVGYTGHVAFDLDQFAEMLQIVPADSISFHHQKGDFASWCRYEIKDEPLARSIEQAKTRQELILAADTRRFELWAGLR</sequence>
<dbReference type="AlphaFoldDB" id="A0A2V2N8R1"/>
<protein>
    <submittedName>
        <fullName evidence="4">Alpha-amlyase</fullName>
    </submittedName>
</protein>
<name>A0A2V2N8R1_9EURY</name>
<dbReference type="CDD" id="cd10795">
    <property type="entry name" value="GH57N_MJA1_like"/>
    <property type="match status" value="1"/>
</dbReference>